<sequence>MSFIGAILAKAVAGVTYLFVLPGLRACHDDTEQVPSRDPGRTIKVHIYRSSTPSKSSPVLINFHGSGFLIPLHGSDGDWCRKVSRKTNYTVLDVQYRLTPDHPYPAAPDDAEDVVLWVQQQQREGLQFGDGRIALSGFSAGGNLALGAAPRFPRETFHAILAFYPWLDLDKNPWLKIAPNPLSVPLPAFLLDLCRIVYVPANVSRKDPRISPVFAPVDNFPDRVLVVTASCDTLAWEGEKMVKRINQDPNRRRSAESQRMGWFCGHGWDKYSLWGTLWWWAKEKAYGRAIAMLSN</sequence>
<dbReference type="GO" id="GO:0017000">
    <property type="term" value="P:antibiotic biosynthetic process"/>
    <property type="evidence" value="ECO:0007669"/>
    <property type="project" value="UniProtKB-ARBA"/>
</dbReference>
<dbReference type="InterPro" id="IPR013094">
    <property type="entry name" value="AB_hydrolase_3"/>
</dbReference>
<comment type="caution">
    <text evidence="2">The sequence shown here is derived from an EMBL/GenBank/DDBJ whole genome shotgun (WGS) entry which is preliminary data.</text>
</comment>
<dbReference type="EMBL" id="JAPMSZ010000004">
    <property type="protein sequence ID" value="KAJ5104441.1"/>
    <property type="molecule type" value="Genomic_DNA"/>
</dbReference>
<reference evidence="2" key="1">
    <citation type="submission" date="2022-11" db="EMBL/GenBank/DDBJ databases">
        <authorList>
            <person name="Petersen C."/>
        </authorList>
    </citation>
    <scope>NUCLEOTIDE SEQUENCE</scope>
    <source>
        <strain evidence="2">IBT 34128</strain>
    </source>
</reference>
<dbReference type="PANTHER" id="PTHR23024">
    <property type="entry name" value="ARYLACETAMIDE DEACETYLASE"/>
    <property type="match status" value="1"/>
</dbReference>
<proteinExistence type="predicted"/>
<dbReference type="Gene3D" id="3.40.50.1820">
    <property type="entry name" value="alpha/beta hydrolase"/>
    <property type="match status" value="1"/>
</dbReference>
<evidence type="ECO:0000259" key="1">
    <source>
        <dbReference type="Pfam" id="PF07859"/>
    </source>
</evidence>
<dbReference type="Proteomes" id="UP001141434">
    <property type="component" value="Unassembled WGS sequence"/>
</dbReference>
<dbReference type="AlphaFoldDB" id="A0A9W9FQD3"/>
<keyword evidence="3" id="KW-1185">Reference proteome</keyword>
<protein>
    <recommendedName>
        <fullName evidence="1">Alpha/beta hydrolase fold-3 domain-containing protein</fullName>
    </recommendedName>
</protein>
<dbReference type="InterPro" id="IPR050466">
    <property type="entry name" value="Carboxylest/Gibb_receptor"/>
</dbReference>
<accession>A0A9W9FQD3</accession>
<gene>
    <name evidence="2" type="ORF">NUU61_001788</name>
</gene>
<dbReference type="InterPro" id="IPR029058">
    <property type="entry name" value="AB_hydrolase_fold"/>
</dbReference>
<dbReference type="GO" id="GO:0016787">
    <property type="term" value="F:hydrolase activity"/>
    <property type="evidence" value="ECO:0007669"/>
    <property type="project" value="InterPro"/>
</dbReference>
<reference evidence="2" key="2">
    <citation type="journal article" date="2023" name="IMA Fungus">
        <title>Comparative genomic study of the Penicillium genus elucidates a diverse pangenome and 15 lateral gene transfer events.</title>
        <authorList>
            <person name="Petersen C."/>
            <person name="Sorensen T."/>
            <person name="Nielsen M.R."/>
            <person name="Sondergaard T.E."/>
            <person name="Sorensen J.L."/>
            <person name="Fitzpatrick D.A."/>
            <person name="Frisvad J.C."/>
            <person name="Nielsen K.L."/>
        </authorList>
    </citation>
    <scope>NUCLEOTIDE SEQUENCE</scope>
    <source>
        <strain evidence="2">IBT 34128</strain>
    </source>
</reference>
<dbReference type="OrthoDB" id="408631at2759"/>
<dbReference type="RefSeq" id="XP_056513437.1">
    <property type="nucleotide sequence ID" value="XM_056652370.1"/>
</dbReference>
<dbReference type="GeneID" id="81391538"/>
<evidence type="ECO:0000313" key="2">
    <source>
        <dbReference type="EMBL" id="KAJ5104441.1"/>
    </source>
</evidence>
<dbReference type="GO" id="GO:0072330">
    <property type="term" value="P:monocarboxylic acid biosynthetic process"/>
    <property type="evidence" value="ECO:0007669"/>
    <property type="project" value="UniProtKB-ARBA"/>
</dbReference>
<dbReference type="Pfam" id="PF07859">
    <property type="entry name" value="Abhydrolase_3"/>
    <property type="match status" value="1"/>
</dbReference>
<dbReference type="SUPFAM" id="SSF53474">
    <property type="entry name" value="alpha/beta-Hydrolases"/>
    <property type="match status" value="1"/>
</dbReference>
<dbReference type="PANTHER" id="PTHR23024:SF242">
    <property type="entry name" value="ALPHA_BETA HYDROLASE FOLD-3 DOMAIN-CONTAINING PROTEIN-RELATED"/>
    <property type="match status" value="1"/>
</dbReference>
<feature type="domain" description="Alpha/beta hydrolase fold-3" evidence="1">
    <location>
        <begin position="60"/>
        <end position="251"/>
    </location>
</feature>
<organism evidence="2 3">
    <name type="scientific">Penicillium alfredii</name>
    <dbReference type="NCBI Taxonomy" id="1506179"/>
    <lineage>
        <taxon>Eukaryota</taxon>
        <taxon>Fungi</taxon>
        <taxon>Dikarya</taxon>
        <taxon>Ascomycota</taxon>
        <taxon>Pezizomycotina</taxon>
        <taxon>Eurotiomycetes</taxon>
        <taxon>Eurotiomycetidae</taxon>
        <taxon>Eurotiales</taxon>
        <taxon>Aspergillaceae</taxon>
        <taxon>Penicillium</taxon>
    </lineage>
</organism>
<evidence type="ECO:0000313" key="3">
    <source>
        <dbReference type="Proteomes" id="UP001141434"/>
    </source>
</evidence>
<name>A0A9W9FQD3_9EURO</name>